<dbReference type="InterPro" id="IPR016024">
    <property type="entry name" value="ARM-type_fold"/>
</dbReference>
<dbReference type="STRING" id="933388.S7ZLW3"/>
<accession>S7ZLW3</accession>
<dbReference type="InterPro" id="IPR011989">
    <property type="entry name" value="ARM-like"/>
</dbReference>
<keyword evidence="5 7" id="KW-0653">Protein transport</keyword>
<dbReference type="PhylomeDB" id="S7ZLW3"/>
<feature type="region of interest" description="Disordered" evidence="8">
    <location>
        <begin position="828"/>
        <end position="849"/>
    </location>
</feature>
<dbReference type="PANTHER" id="PTHR22781:SF12">
    <property type="entry name" value="AP-3 COMPLEX SUBUNIT DELTA-1"/>
    <property type="match status" value="1"/>
</dbReference>
<dbReference type="HOGENOM" id="CLU_001908_3_0_1"/>
<keyword evidence="6" id="KW-0472">Membrane</keyword>
<dbReference type="PIRSF" id="PIRSF037092">
    <property type="entry name" value="AP3_complex_delta"/>
    <property type="match status" value="1"/>
</dbReference>
<feature type="compositionally biased region" description="Basic and acidic residues" evidence="8">
    <location>
        <begin position="994"/>
        <end position="1004"/>
    </location>
</feature>
<evidence type="ECO:0000256" key="8">
    <source>
        <dbReference type="SAM" id="MobiDB-lite"/>
    </source>
</evidence>
<dbReference type="Pfam" id="PF01602">
    <property type="entry name" value="Adaptin_N"/>
    <property type="match status" value="1"/>
</dbReference>
<dbReference type="OrthoDB" id="10264595at2759"/>
<keyword evidence="3 7" id="KW-0813">Transport</keyword>
<dbReference type="eggNOG" id="KOG1059">
    <property type="taxonomic scope" value="Eukaryota"/>
</dbReference>
<dbReference type="SUPFAM" id="SSF48371">
    <property type="entry name" value="ARM repeat"/>
    <property type="match status" value="1"/>
</dbReference>
<dbReference type="Proteomes" id="UP000019376">
    <property type="component" value="Unassembled WGS sequence"/>
</dbReference>
<evidence type="ECO:0000313" key="10">
    <source>
        <dbReference type="EMBL" id="EPS31299.1"/>
    </source>
</evidence>
<feature type="region of interest" description="Disordered" evidence="8">
    <location>
        <begin position="891"/>
        <end position="916"/>
    </location>
</feature>
<evidence type="ECO:0000256" key="6">
    <source>
        <dbReference type="ARBA" id="ARBA00023136"/>
    </source>
</evidence>
<keyword evidence="11" id="KW-1185">Reference proteome</keyword>
<comment type="subcellular location">
    <subcellularLocation>
        <location evidence="1">Endomembrane system</location>
    </subcellularLocation>
    <subcellularLocation>
        <location evidence="7">Golgi apparatus</location>
    </subcellularLocation>
</comment>
<evidence type="ECO:0000256" key="7">
    <source>
        <dbReference type="PIRNR" id="PIRNR037092"/>
    </source>
</evidence>
<dbReference type="EMBL" id="KB644413">
    <property type="protein sequence ID" value="EPS31299.1"/>
    <property type="molecule type" value="Genomic_DNA"/>
</dbReference>
<dbReference type="GO" id="GO:0030123">
    <property type="term" value="C:AP-3 adaptor complex"/>
    <property type="evidence" value="ECO:0007669"/>
    <property type="project" value="InterPro"/>
</dbReference>
<keyword evidence="7" id="KW-0333">Golgi apparatus</keyword>
<sequence>MDWIGHFMQLAQASRRAPDTMFEKSLYDLIKGLRSHRGAEDEYVQSCLRECKAEIKSQDMDKKATALLKLIYLEMFGYDMSWASFHVLEVMSSAKYLQKRVGYLGAVQSFRPDTEVLMLATNMLKKDIVSPNIPALSLPLVSLPHIITPSLAMSLLPDVLSRLSHSSPTVRKKSIVCLYRFALVYPEALRLGWPKIQERLMDEHEDSSVTTAAINVVCELGWRRPTDFLPLAPRFFELLVDSGNNWMAIKIIKLFATLTPVEPRLTRKLLRPLVNIIQTTTAMSLLYECINGIIQGGILDGEDSLQERDEVASLCVGKLRGMIVLDSDPNLKYVALLALNRIVATHPSLVEVQQDVIMDCLDDPDISIRLQALELAAGMVSSETLQGVVDRLLDQLRLATLASPLAAAEDEAGSTAFPSAGDGEESTGSPPAVNVAATLPNDYRNEVVHRILDICSQNNYSEVVDFEWYVSVLVQLVRLLPPSEVEDAWYQTTSGHDANVHAKASTAFRIGSEIRNVAVRVRGVRLEATRAAESLLLIDNRSTFFPPGSNVGDDVLGPISWVVGEYASELASPSRTLQSMVDVANATLPATTLQLFLQAIPKVFIRVNRDAYQETSWKTQTTLLLARIVEFLEALSAHPDLDVQERAIEFLEVLRLSAEALRSDVQEMPSLLAAVLPSLFEGLELNPVALTAQKKVVLPETLLLDEPINESLSDLFHHVDDAPSQAKQGDALQKFYYVPDLTPAPARATAAISSLDVYPDPSYQNNLRGSTELPASAERRKLERRERYKDDPFYIASMGGRSDLSMSPLAGTSSLDVDSIPIVDLKLDPLQHPRSERKSAGAHRSRRKKLEVAADETFGTNEPLVHENLPEPALLAPVAKRSLLQVDSSGLGSLSLTRDDKAGMSTAEGDEGDAEMKKAMREVEQMRLRMQRASERIEVGGIPSEGMLVKKKKTKKKVTSTTDESQPAPVKKKARKPKEKKEEAAQADTGIDMGGEKTMEGMSR</sequence>
<dbReference type="AlphaFoldDB" id="S7ZLW3"/>
<feature type="compositionally biased region" description="Basic residues" evidence="8">
    <location>
        <begin position="840"/>
        <end position="849"/>
    </location>
</feature>
<evidence type="ECO:0000256" key="5">
    <source>
        <dbReference type="ARBA" id="ARBA00022927"/>
    </source>
</evidence>
<dbReference type="PANTHER" id="PTHR22781">
    <property type="entry name" value="DELTA ADAPTIN-RELATED"/>
    <property type="match status" value="1"/>
</dbReference>
<dbReference type="GO" id="GO:0005794">
    <property type="term" value="C:Golgi apparatus"/>
    <property type="evidence" value="ECO:0007669"/>
    <property type="project" value="UniProtKB-SubCell"/>
</dbReference>
<reference evidence="10 11" key="1">
    <citation type="journal article" date="2013" name="PLoS ONE">
        <title>Genomic and secretomic analyses reveal unique features of the lignocellulolytic enzyme system of Penicillium decumbens.</title>
        <authorList>
            <person name="Liu G."/>
            <person name="Zhang L."/>
            <person name="Wei X."/>
            <person name="Zou G."/>
            <person name="Qin Y."/>
            <person name="Ma L."/>
            <person name="Li J."/>
            <person name="Zheng H."/>
            <person name="Wang S."/>
            <person name="Wang C."/>
            <person name="Xun L."/>
            <person name="Zhao G.-P."/>
            <person name="Zhou Z."/>
            <person name="Qu Y."/>
        </authorList>
    </citation>
    <scope>NUCLEOTIDE SEQUENCE [LARGE SCALE GENOMIC DNA]</scope>
    <source>
        <strain evidence="11">114-2 / CGMCC 5302</strain>
    </source>
</reference>
<comment type="subunit">
    <text evidence="7">Adaptor protein complex 3 (AP-3) is a heterotetramer.</text>
</comment>
<feature type="compositionally biased region" description="Basic residues" evidence="8">
    <location>
        <begin position="949"/>
        <end position="958"/>
    </location>
</feature>
<organism evidence="10 11">
    <name type="scientific">Penicillium oxalicum (strain 114-2 / CGMCC 5302)</name>
    <name type="common">Penicillium decumbens</name>
    <dbReference type="NCBI Taxonomy" id="933388"/>
    <lineage>
        <taxon>Eukaryota</taxon>
        <taxon>Fungi</taxon>
        <taxon>Dikarya</taxon>
        <taxon>Ascomycota</taxon>
        <taxon>Pezizomycotina</taxon>
        <taxon>Eurotiomycetes</taxon>
        <taxon>Eurotiomycetidae</taxon>
        <taxon>Eurotiales</taxon>
        <taxon>Aspergillaceae</taxon>
        <taxon>Penicillium</taxon>
    </lineage>
</organism>
<feature type="region of interest" description="Disordered" evidence="8">
    <location>
        <begin position="410"/>
        <end position="431"/>
    </location>
</feature>
<gene>
    <name evidence="10" type="ORF">PDE_06254</name>
</gene>
<feature type="region of interest" description="Disordered" evidence="8">
    <location>
        <begin position="934"/>
        <end position="1004"/>
    </location>
</feature>
<feature type="region of interest" description="Disordered" evidence="8">
    <location>
        <begin position="763"/>
        <end position="783"/>
    </location>
</feature>
<name>S7ZLW3_PENO1</name>
<proteinExistence type="inferred from homology"/>
<dbReference type="InterPro" id="IPR017105">
    <property type="entry name" value="AP3_complex_dsu"/>
</dbReference>
<evidence type="ECO:0000256" key="4">
    <source>
        <dbReference type="ARBA" id="ARBA00022737"/>
    </source>
</evidence>
<evidence type="ECO:0000256" key="2">
    <source>
        <dbReference type="ARBA" id="ARBA00006613"/>
    </source>
</evidence>
<comment type="function">
    <text evidence="7">Part of the AP-3 complex, an adaptor-related complex which is not clathrin-associated. The complex is associated with the Golgi region as well as more peripheral structures. It facilitates the budding of vesicles from the Golgi membrane.</text>
</comment>
<feature type="compositionally biased region" description="Basic and acidic residues" evidence="8">
    <location>
        <begin position="828"/>
        <end position="839"/>
    </location>
</feature>
<comment type="similarity">
    <text evidence="2 7">Belongs to the adaptor complexes large subunit family.</text>
</comment>
<feature type="domain" description="Clathrin/coatomer adaptor adaptin-like N-terminal" evidence="9">
    <location>
        <begin position="40"/>
        <end position="489"/>
    </location>
</feature>
<evidence type="ECO:0000313" key="11">
    <source>
        <dbReference type="Proteomes" id="UP000019376"/>
    </source>
</evidence>
<protein>
    <recommendedName>
        <fullName evidence="7">AP-3 complex subunit delta</fullName>
    </recommendedName>
</protein>
<evidence type="ECO:0000256" key="3">
    <source>
        <dbReference type="ARBA" id="ARBA00022448"/>
    </source>
</evidence>
<keyword evidence="4" id="KW-0677">Repeat</keyword>
<dbReference type="InterPro" id="IPR002553">
    <property type="entry name" value="Clathrin/coatomer_adapt-like_N"/>
</dbReference>
<dbReference type="GO" id="GO:0006623">
    <property type="term" value="P:protein targeting to vacuole"/>
    <property type="evidence" value="ECO:0007669"/>
    <property type="project" value="TreeGrafter"/>
</dbReference>
<dbReference type="GO" id="GO:0006896">
    <property type="term" value="P:Golgi to vacuole transport"/>
    <property type="evidence" value="ECO:0007669"/>
    <property type="project" value="TreeGrafter"/>
</dbReference>
<dbReference type="GO" id="GO:0010008">
    <property type="term" value="C:endosome membrane"/>
    <property type="evidence" value="ECO:0007669"/>
    <property type="project" value="TreeGrafter"/>
</dbReference>
<dbReference type="Gene3D" id="1.25.10.10">
    <property type="entry name" value="Leucine-rich Repeat Variant"/>
    <property type="match status" value="1"/>
</dbReference>
<evidence type="ECO:0000256" key="1">
    <source>
        <dbReference type="ARBA" id="ARBA00004308"/>
    </source>
</evidence>
<evidence type="ECO:0000259" key="9">
    <source>
        <dbReference type="Pfam" id="PF01602"/>
    </source>
</evidence>